<evidence type="ECO:0000313" key="4">
    <source>
        <dbReference type="Proteomes" id="UP000789595"/>
    </source>
</evidence>
<proteinExistence type="predicted"/>
<keyword evidence="4" id="KW-1185">Reference proteome</keyword>
<comment type="caution">
    <text evidence="3">The sequence shown here is derived from an EMBL/GenBank/DDBJ whole genome shotgun (WGS) entry which is preliminary data.</text>
</comment>
<evidence type="ECO:0008006" key="5">
    <source>
        <dbReference type="Google" id="ProtNLM"/>
    </source>
</evidence>
<evidence type="ECO:0000313" key="3">
    <source>
        <dbReference type="EMBL" id="CAH0377285.1"/>
    </source>
</evidence>
<keyword evidence="2" id="KW-0732">Signal</keyword>
<gene>
    <name evidence="3" type="ORF">PECAL_5P18430</name>
</gene>
<feature type="region of interest" description="Disordered" evidence="1">
    <location>
        <begin position="61"/>
        <end position="89"/>
    </location>
</feature>
<feature type="chain" id="PRO_5035310129" description="RxLR effector protein" evidence="2">
    <location>
        <begin position="24"/>
        <end position="106"/>
    </location>
</feature>
<organism evidence="3 4">
    <name type="scientific">Pelagomonas calceolata</name>
    <dbReference type="NCBI Taxonomy" id="35677"/>
    <lineage>
        <taxon>Eukaryota</taxon>
        <taxon>Sar</taxon>
        <taxon>Stramenopiles</taxon>
        <taxon>Ochrophyta</taxon>
        <taxon>Pelagophyceae</taxon>
        <taxon>Pelagomonadales</taxon>
        <taxon>Pelagomonadaceae</taxon>
        <taxon>Pelagomonas</taxon>
    </lineage>
</organism>
<reference evidence="3" key="1">
    <citation type="submission" date="2021-11" db="EMBL/GenBank/DDBJ databases">
        <authorList>
            <consortium name="Genoscope - CEA"/>
            <person name="William W."/>
        </authorList>
    </citation>
    <scope>NUCLEOTIDE SEQUENCE</scope>
</reference>
<feature type="compositionally biased region" description="Low complexity" evidence="1">
    <location>
        <begin position="61"/>
        <end position="78"/>
    </location>
</feature>
<dbReference type="Proteomes" id="UP000789595">
    <property type="component" value="Unassembled WGS sequence"/>
</dbReference>
<evidence type="ECO:0000256" key="1">
    <source>
        <dbReference type="SAM" id="MobiDB-lite"/>
    </source>
</evidence>
<dbReference type="EMBL" id="CAKKNE010000005">
    <property type="protein sequence ID" value="CAH0377285.1"/>
    <property type="molecule type" value="Genomic_DNA"/>
</dbReference>
<accession>A0A8J2X271</accession>
<feature type="signal peptide" evidence="2">
    <location>
        <begin position="1"/>
        <end position="23"/>
    </location>
</feature>
<dbReference type="AlphaFoldDB" id="A0A8J2X271"/>
<protein>
    <recommendedName>
        <fullName evidence="5">RxLR effector protein</fullName>
    </recommendedName>
</protein>
<sequence>MKLRSALVVGSFAAASGFSAVAGSDAVAPKKNVKDGFFEWQTKLMDDLASKYAKTDDAAAPASTAAKASSSSSSASDDSSSDEVVEKKPLGTRLKNVAGRLAFWRK</sequence>
<evidence type="ECO:0000256" key="2">
    <source>
        <dbReference type="SAM" id="SignalP"/>
    </source>
</evidence>
<name>A0A8J2X271_9STRA</name>